<name>A0A397D178_APHAT</name>
<dbReference type="EMBL" id="QUTD01006786">
    <property type="protein sequence ID" value="RHY53442.1"/>
    <property type="molecule type" value="Genomic_DNA"/>
</dbReference>
<accession>A0A397D178</accession>
<protein>
    <recommendedName>
        <fullName evidence="4">KA1 domain-containing protein</fullName>
    </recommendedName>
</protein>
<comment type="caution">
    <text evidence="2">The sequence shown here is derived from an EMBL/GenBank/DDBJ whole genome shotgun (WGS) entry which is preliminary data.</text>
</comment>
<evidence type="ECO:0008006" key="4">
    <source>
        <dbReference type="Google" id="ProtNLM"/>
    </source>
</evidence>
<dbReference type="VEuPathDB" id="FungiDB:H257_03187"/>
<gene>
    <name evidence="2" type="ORF">DYB30_009908</name>
</gene>
<evidence type="ECO:0000313" key="2">
    <source>
        <dbReference type="EMBL" id="RHY53442.1"/>
    </source>
</evidence>
<dbReference type="AlphaFoldDB" id="A0A397D178"/>
<evidence type="ECO:0000313" key="3">
    <source>
        <dbReference type="Proteomes" id="UP000266643"/>
    </source>
</evidence>
<keyword evidence="1" id="KW-0472">Membrane</keyword>
<reference evidence="2 3" key="1">
    <citation type="submission" date="2018-08" db="EMBL/GenBank/DDBJ databases">
        <title>Aphanomyces genome sequencing and annotation.</title>
        <authorList>
            <person name="Minardi D."/>
            <person name="Oidtmann B."/>
            <person name="Van Der Giezen M."/>
            <person name="Studholme D.J."/>
        </authorList>
    </citation>
    <scope>NUCLEOTIDE SEQUENCE [LARGE SCALE GENOMIC DNA]</scope>
    <source>
        <strain evidence="2 3">D2</strain>
    </source>
</reference>
<dbReference type="Proteomes" id="UP000266643">
    <property type="component" value="Unassembled WGS sequence"/>
</dbReference>
<keyword evidence="1" id="KW-0812">Transmembrane</keyword>
<proteinExistence type="predicted"/>
<sequence length="472" mass="51448">MSSRKNSRRASRSIDIPIPAAASNAAVLNSPDEERAQAFEEYAISGGSYSDDHEYSHLDSDHVMFVPSAGTRDLEESHNQAKYRHVAVHSAFSTASTSPFVRTTIMVTQCAYLSTLDVQASYSSSPSTSSSFYKSAAYSTSPPMMSIFGKQPLPDFKVQVSPFASAVAPLSPSLSLENASTTTFPSSPTLASSSADPFHQELPVPALETTEFYHKVNPSFPTKSTPMECLEFFAKTLSTLGFQYSIKEHWTIAVTGLLCVEEVQFSIQLKQDVDNLIVDFTLEQGCERNFLRLFDIVRHLARSLDAQPLPTTSFVPSMEWLDVDSMPELFPGSSHVSATTLLEYCEEYLQLADDATTTSSTRGDASRLEMAACIKNACLSDKNRALVVASAELAGAFGSALYRMAQDDQLSIVRFAVFILSLFDVSTLVALAAHLQVDGGMLSVLDKMETHDPIPKMKSIAASVRTKLVPSN</sequence>
<keyword evidence="1" id="KW-1133">Transmembrane helix</keyword>
<organism evidence="2 3">
    <name type="scientific">Aphanomyces astaci</name>
    <name type="common">Crayfish plague agent</name>
    <dbReference type="NCBI Taxonomy" id="112090"/>
    <lineage>
        <taxon>Eukaryota</taxon>
        <taxon>Sar</taxon>
        <taxon>Stramenopiles</taxon>
        <taxon>Oomycota</taxon>
        <taxon>Saprolegniomycetes</taxon>
        <taxon>Saprolegniales</taxon>
        <taxon>Verrucalvaceae</taxon>
        <taxon>Aphanomyces</taxon>
    </lineage>
</organism>
<evidence type="ECO:0000256" key="1">
    <source>
        <dbReference type="SAM" id="Phobius"/>
    </source>
</evidence>
<feature type="transmembrane region" description="Helical" evidence="1">
    <location>
        <begin position="411"/>
        <end position="433"/>
    </location>
</feature>